<evidence type="ECO:0000256" key="2">
    <source>
        <dbReference type="ARBA" id="ARBA00004167"/>
    </source>
</evidence>
<feature type="domain" description="Wall-associated receptor kinase galacturonan-binding" evidence="16">
    <location>
        <begin position="23"/>
        <end position="104"/>
    </location>
</feature>
<comment type="pathway">
    <text evidence="3">Protein modification; protein ubiquitination.</text>
</comment>
<evidence type="ECO:0000256" key="5">
    <source>
        <dbReference type="ARBA" id="ARBA00022679"/>
    </source>
</evidence>
<keyword evidence="6" id="KW-0812">Transmembrane</keyword>
<evidence type="ECO:0000256" key="13">
    <source>
        <dbReference type="ARBA" id="ARBA00023136"/>
    </source>
</evidence>
<dbReference type="InterPro" id="IPR025287">
    <property type="entry name" value="WAK_GUB"/>
</dbReference>
<comment type="subcellular location">
    <subcellularLocation>
        <location evidence="2">Membrane</location>
        <topology evidence="2">Single-pass membrane protein</topology>
    </subcellularLocation>
</comment>
<dbReference type="EC" id="2.3.2.27" evidence="4"/>
<reference evidence="18" key="1">
    <citation type="journal article" date="2024" name="IScience">
        <title>Strigolactones Initiate the Formation of Haustorium-like Structures in Castilleja.</title>
        <authorList>
            <person name="Buerger M."/>
            <person name="Peterson D."/>
            <person name="Chory J."/>
        </authorList>
    </citation>
    <scope>NUCLEOTIDE SEQUENCE [LARGE SCALE GENOMIC DNA]</scope>
</reference>
<dbReference type="InterPro" id="IPR046948">
    <property type="entry name" value="ATL20-22-like"/>
</dbReference>
<dbReference type="AlphaFoldDB" id="A0ABD3E7U1"/>
<keyword evidence="8 15" id="KW-0732">Signal</keyword>
<evidence type="ECO:0000256" key="12">
    <source>
        <dbReference type="ARBA" id="ARBA00022989"/>
    </source>
</evidence>
<evidence type="ECO:0000256" key="3">
    <source>
        <dbReference type="ARBA" id="ARBA00004906"/>
    </source>
</evidence>
<keyword evidence="9" id="KW-0863">Zinc-finger</keyword>
<evidence type="ECO:0000256" key="11">
    <source>
        <dbReference type="ARBA" id="ARBA00022833"/>
    </source>
</evidence>
<evidence type="ECO:0000313" key="18">
    <source>
        <dbReference type="Proteomes" id="UP001632038"/>
    </source>
</evidence>
<evidence type="ECO:0000256" key="7">
    <source>
        <dbReference type="ARBA" id="ARBA00022723"/>
    </source>
</evidence>
<evidence type="ECO:0000256" key="8">
    <source>
        <dbReference type="ARBA" id="ARBA00022729"/>
    </source>
</evidence>
<evidence type="ECO:0000256" key="14">
    <source>
        <dbReference type="ARBA" id="ARBA00024209"/>
    </source>
</evidence>
<keyword evidence="13" id="KW-0472">Membrane</keyword>
<sequence>MKLLFLIITSICTLHPTLSQNDCLPTSCSPTGPTIRFPFRLKDRQPAHCGHLSFELYCTKNGITKFDLQFPITASINNTNITISLQTTVSVWDIDYTAQKMQVSNARSKSCLPGKNDLITTLNSLKFEIEPLGYSDGYTLFNCSDTRDSYGDQKINCLSGRGYEVITYASFYDITSLPPYSSCFKMYNISYLPDRIFTDDKDDYDDVYGTRFDLRWHEPSCGDTCEKNGKYCRLRNDGGEEIECVGHKETQHDTAIKHLLP</sequence>
<dbReference type="PANTHER" id="PTHR46279:SF9">
    <property type="entry name" value="OS01G0116300 PROTEIN"/>
    <property type="match status" value="1"/>
</dbReference>
<evidence type="ECO:0000259" key="16">
    <source>
        <dbReference type="Pfam" id="PF13947"/>
    </source>
</evidence>
<comment type="caution">
    <text evidence="17">The sequence shown here is derived from an EMBL/GenBank/DDBJ whole genome shotgun (WGS) entry which is preliminary data.</text>
</comment>
<keyword evidence="12" id="KW-1133">Transmembrane helix</keyword>
<comment type="similarity">
    <text evidence="14">Belongs to the RING-type zinc finger family. ATL subfamily.</text>
</comment>
<dbReference type="Proteomes" id="UP001632038">
    <property type="component" value="Unassembled WGS sequence"/>
</dbReference>
<name>A0ABD3E7U1_9LAMI</name>
<evidence type="ECO:0000256" key="15">
    <source>
        <dbReference type="SAM" id="SignalP"/>
    </source>
</evidence>
<organism evidence="17 18">
    <name type="scientific">Castilleja foliolosa</name>
    <dbReference type="NCBI Taxonomy" id="1961234"/>
    <lineage>
        <taxon>Eukaryota</taxon>
        <taxon>Viridiplantae</taxon>
        <taxon>Streptophyta</taxon>
        <taxon>Embryophyta</taxon>
        <taxon>Tracheophyta</taxon>
        <taxon>Spermatophyta</taxon>
        <taxon>Magnoliopsida</taxon>
        <taxon>eudicotyledons</taxon>
        <taxon>Gunneridae</taxon>
        <taxon>Pentapetalae</taxon>
        <taxon>asterids</taxon>
        <taxon>lamiids</taxon>
        <taxon>Lamiales</taxon>
        <taxon>Orobanchaceae</taxon>
        <taxon>Pedicularideae</taxon>
        <taxon>Castillejinae</taxon>
        <taxon>Castilleja</taxon>
    </lineage>
</organism>
<dbReference type="GO" id="GO:0016020">
    <property type="term" value="C:membrane"/>
    <property type="evidence" value="ECO:0007669"/>
    <property type="project" value="UniProtKB-SubCell"/>
</dbReference>
<protein>
    <recommendedName>
        <fullName evidence="4">RING-type E3 ubiquitin transferase</fullName>
        <ecNumber evidence="4">2.3.2.27</ecNumber>
    </recommendedName>
</protein>
<evidence type="ECO:0000256" key="9">
    <source>
        <dbReference type="ARBA" id="ARBA00022771"/>
    </source>
</evidence>
<evidence type="ECO:0000256" key="1">
    <source>
        <dbReference type="ARBA" id="ARBA00000900"/>
    </source>
</evidence>
<keyword evidence="7" id="KW-0479">Metal-binding</keyword>
<proteinExistence type="inferred from homology"/>
<dbReference type="GO" id="GO:0061630">
    <property type="term" value="F:ubiquitin protein ligase activity"/>
    <property type="evidence" value="ECO:0007669"/>
    <property type="project" value="UniProtKB-EC"/>
</dbReference>
<evidence type="ECO:0000313" key="17">
    <source>
        <dbReference type="EMBL" id="KAL3650548.1"/>
    </source>
</evidence>
<dbReference type="Pfam" id="PF13947">
    <property type="entry name" value="GUB_WAK_bind"/>
    <property type="match status" value="1"/>
</dbReference>
<dbReference type="GO" id="GO:0008270">
    <property type="term" value="F:zinc ion binding"/>
    <property type="evidence" value="ECO:0007669"/>
    <property type="project" value="UniProtKB-KW"/>
</dbReference>
<evidence type="ECO:0000256" key="6">
    <source>
        <dbReference type="ARBA" id="ARBA00022692"/>
    </source>
</evidence>
<feature type="chain" id="PRO_5044771434" description="RING-type E3 ubiquitin transferase" evidence="15">
    <location>
        <begin position="20"/>
        <end position="261"/>
    </location>
</feature>
<keyword evidence="5" id="KW-0808">Transferase</keyword>
<comment type="catalytic activity">
    <reaction evidence="1">
        <text>S-ubiquitinyl-[E2 ubiquitin-conjugating enzyme]-L-cysteine + [acceptor protein]-L-lysine = [E2 ubiquitin-conjugating enzyme]-L-cysteine + N(6)-ubiquitinyl-[acceptor protein]-L-lysine.</text>
        <dbReference type="EC" id="2.3.2.27"/>
    </reaction>
</comment>
<dbReference type="PANTHER" id="PTHR46279">
    <property type="entry name" value="RING/U-BOX SUPERFAMILY PROTEIN"/>
    <property type="match status" value="1"/>
</dbReference>
<dbReference type="EMBL" id="JAVIJP010000007">
    <property type="protein sequence ID" value="KAL3650548.1"/>
    <property type="molecule type" value="Genomic_DNA"/>
</dbReference>
<feature type="signal peptide" evidence="15">
    <location>
        <begin position="1"/>
        <end position="19"/>
    </location>
</feature>
<gene>
    <name evidence="17" type="ORF">CASFOL_006951</name>
</gene>
<evidence type="ECO:0000256" key="4">
    <source>
        <dbReference type="ARBA" id="ARBA00012483"/>
    </source>
</evidence>
<keyword evidence="11" id="KW-0862">Zinc</keyword>
<keyword evidence="18" id="KW-1185">Reference proteome</keyword>
<accession>A0ABD3E7U1</accession>
<keyword evidence="10" id="KW-0833">Ubl conjugation pathway</keyword>
<evidence type="ECO:0000256" key="10">
    <source>
        <dbReference type="ARBA" id="ARBA00022786"/>
    </source>
</evidence>